<feature type="domain" description="DUF6542" evidence="3">
    <location>
        <begin position="24"/>
        <end position="142"/>
    </location>
</feature>
<dbReference type="RefSeq" id="WP_157079731.1">
    <property type="nucleotide sequence ID" value="NZ_CBCRUZ010000004.1"/>
</dbReference>
<evidence type="ECO:0000256" key="2">
    <source>
        <dbReference type="SAM" id="Phobius"/>
    </source>
</evidence>
<feature type="transmembrane region" description="Helical" evidence="2">
    <location>
        <begin position="56"/>
        <end position="73"/>
    </location>
</feature>
<evidence type="ECO:0000256" key="1">
    <source>
        <dbReference type="SAM" id="MobiDB-lite"/>
    </source>
</evidence>
<sequence length="329" mass="35181">MAVSRRARSGVDVAAQSIVPSVPGVPAVGAVLVAVAFMLVGFLIDAATGSDLTRVFEVFFIGGCVVAACFVRYRALFTAMVQPPLLLFVAVPLAYQYFTEGGSTSLKNIALNVAIPLVNRFPMMLMATTAAVAVGALRIYLVHQRPDGTDGRSGSGRRVVDRRPRGRGPTERRDRPRGGGQTSGRRSRTKNGRQATSTYPGEQPTGRRDGKPERPPATDRLPTRAESRVARPGGGRGQRHVDPAARAAPRGPGAGWAPFPVDSPPQPVTTSPRPEQYFAGSTDYRSAALPVRNPAPGRHARADRALDPAENYATPMAEPRTAQARYSDY</sequence>
<feature type="compositionally biased region" description="Basic and acidic residues" evidence="1">
    <location>
        <begin position="205"/>
        <end position="229"/>
    </location>
</feature>
<gene>
    <name evidence="4" type="ORF">KV203_04565</name>
</gene>
<proteinExistence type="predicted"/>
<accession>A0ABX8SB54</accession>
<keyword evidence="5" id="KW-1185">Reference proteome</keyword>
<keyword evidence="2" id="KW-0472">Membrane</keyword>
<keyword evidence="2" id="KW-1133">Transmembrane helix</keyword>
<feature type="transmembrane region" description="Helical" evidence="2">
    <location>
        <begin position="80"/>
        <end position="98"/>
    </location>
</feature>
<feature type="compositionally biased region" description="Low complexity" evidence="1">
    <location>
        <begin position="244"/>
        <end position="258"/>
    </location>
</feature>
<reference evidence="4" key="1">
    <citation type="submission" date="2021-07" db="EMBL/GenBank/DDBJ databases">
        <title>Candidatus Kaistella beijingensis sp. nov. isolated from a municipal wastewater treatment plant is involved in sludge foaming.</title>
        <authorList>
            <person name="Song Y."/>
            <person name="Liu S.-J."/>
        </authorList>
    </citation>
    <scope>NUCLEOTIDE SEQUENCE</scope>
    <source>
        <strain evidence="4">DSM 43998</strain>
    </source>
</reference>
<dbReference type="EMBL" id="CP079105">
    <property type="protein sequence ID" value="QXQ14681.1"/>
    <property type="molecule type" value="Genomic_DNA"/>
</dbReference>
<dbReference type="Proteomes" id="UP000887023">
    <property type="component" value="Chromosome"/>
</dbReference>
<feature type="transmembrane region" description="Helical" evidence="2">
    <location>
        <begin position="121"/>
        <end position="142"/>
    </location>
</feature>
<evidence type="ECO:0000313" key="5">
    <source>
        <dbReference type="Proteomes" id="UP000887023"/>
    </source>
</evidence>
<protein>
    <recommendedName>
        <fullName evidence="3">DUF6542 domain-containing protein</fullName>
    </recommendedName>
</protein>
<name>A0ABX8SB54_9ACTN</name>
<dbReference type="Pfam" id="PF20177">
    <property type="entry name" value="DUF6542"/>
    <property type="match status" value="1"/>
</dbReference>
<feature type="transmembrane region" description="Helical" evidence="2">
    <location>
        <begin position="21"/>
        <end position="44"/>
    </location>
</feature>
<feature type="region of interest" description="Disordered" evidence="1">
    <location>
        <begin position="145"/>
        <end position="329"/>
    </location>
</feature>
<keyword evidence="2" id="KW-0812">Transmembrane</keyword>
<evidence type="ECO:0000313" key="4">
    <source>
        <dbReference type="EMBL" id="QXQ14681.1"/>
    </source>
</evidence>
<organism evidence="4 5">
    <name type="scientific">Skermania pinensis</name>
    <dbReference type="NCBI Taxonomy" id="39122"/>
    <lineage>
        <taxon>Bacteria</taxon>
        <taxon>Bacillati</taxon>
        <taxon>Actinomycetota</taxon>
        <taxon>Actinomycetes</taxon>
        <taxon>Mycobacteriales</taxon>
        <taxon>Gordoniaceae</taxon>
        <taxon>Skermania</taxon>
    </lineage>
</organism>
<dbReference type="InterPro" id="IPR046672">
    <property type="entry name" value="DUF6542"/>
</dbReference>
<feature type="compositionally biased region" description="Basic and acidic residues" evidence="1">
    <location>
        <begin position="158"/>
        <end position="177"/>
    </location>
</feature>
<evidence type="ECO:0000259" key="3">
    <source>
        <dbReference type="Pfam" id="PF20177"/>
    </source>
</evidence>